<dbReference type="Proteomes" id="UP000288361">
    <property type="component" value="Unassembled WGS sequence"/>
</dbReference>
<keyword evidence="3" id="KW-0576">Peroxisome</keyword>
<dbReference type="PANTHER" id="PTHR43684:SF1">
    <property type="entry name" value="ENOYL-COA DELTA ISOMERASE 2"/>
    <property type="match status" value="1"/>
</dbReference>
<dbReference type="GO" id="GO:0004165">
    <property type="term" value="F:delta(3)-delta(2)-enoyl-CoA isomerase activity"/>
    <property type="evidence" value="ECO:0007669"/>
    <property type="project" value="UniProtKB-ARBA"/>
</dbReference>
<comment type="similarity">
    <text evidence="2">Belongs to the enoyl-CoA hydratase/isomerase family.</text>
</comment>
<organism evidence="5 6">
    <name type="scientific">Idiomarina piscisalsi</name>
    <dbReference type="NCBI Taxonomy" id="1096243"/>
    <lineage>
        <taxon>Bacteria</taxon>
        <taxon>Pseudomonadati</taxon>
        <taxon>Pseudomonadota</taxon>
        <taxon>Gammaproteobacteria</taxon>
        <taxon>Alteromonadales</taxon>
        <taxon>Idiomarinaceae</taxon>
        <taxon>Idiomarina</taxon>
    </lineage>
</organism>
<dbReference type="InterPro" id="IPR029045">
    <property type="entry name" value="ClpP/crotonase-like_dom_sf"/>
</dbReference>
<dbReference type="InterPro" id="IPR051053">
    <property type="entry name" value="ECH/Chromodomain_protein"/>
</dbReference>
<evidence type="ECO:0000313" key="6">
    <source>
        <dbReference type="Proteomes" id="UP000288361"/>
    </source>
</evidence>
<comment type="subcellular location">
    <subcellularLocation>
        <location evidence="1">Peroxisome</location>
    </subcellularLocation>
</comment>
<evidence type="ECO:0000256" key="2">
    <source>
        <dbReference type="ARBA" id="ARBA00005254"/>
    </source>
</evidence>
<evidence type="ECO:0000256" key="1">
    <source>
        <dbReference type="ARBA" id="ARBA00004275"/>
    </source>
</evidence>
<dbReference type="Gene3D" id="3.90.226.10">
    <property type="entry name" value="2-enoyl-CoA Hydratase, Chain A, domain 1"/>
    <property type="match status" value="1"/>
</dbReference>
<dbReference type="Pfam" id="PF00378">
    <property type="entry name" value="ECH_1"/>
    <property type="match status" value="1"/>
</dbReference>
<evidence type="ECO:0000313" key="5">
    <source>
        <dbReference type="EMBL" id="RUO68141.1"/>
    </source>
</evidence>
<dbReference type="EMBL" id="PIQA01000001">
    <property type="protein sequence ID" value="RUO68141.1"/>
    <property type="molecule type" value="Genomic_DNA"/>
</dbReference>
<evidence type="ECO:0000256" key="3">
    <source>
        <dbReference type="ARBA" id="ARBA00023140"/>
    </source>
</evidence>
<accession>A0A432YXW2</accession>
<dbReference type="CDD" id="cd06558">
    <property type="entry name" value="crotonase-like"/>
    <property type="match status" value="1"/>
</dbReference>
<dbReference type="InterPro" id="IPR014748">
    <property type="entry name" value="Enoyl-CoA_hydra_C"/>
</dbReference>
<name>A0A432YXW2_9GAMM</name>
<keyword evidence="4" id="KW-0413">Isomerase</keyword>
<proteinExistence type="inferred from homology"/>
<evidence type="ECO:0000256" key="4">
    <source>
        <dbReference type="ARBA" id="ARBA00023235"/>
    </source>
</evidence>
<reference evidence="5 6" key="1">
    <citation type="journal article" date="2011" name="Front. Microbiol.">
        <title>Genomic signatures of strain selection and enhancement in Bacillus atrophaeus var. globigii, a historical biowarfare simulant.</title>
        <authorList>
            <person name="Gibbons H.S."/>
            <person name="Broomall S.M."/>
            <person name="McNew L.A."/>
            <person name="Daligault H."/>
            <person name="Chapman C."/>
            <person name="Bruce D."/>
            <person name="Karavis M."/>
            <person name="Krepps M."/>
            <person name="McGregor P.A."/>
            <person name="Hong C."/>
            <person name="Park K.H."/>
            <person name="Akmal A."/>
            <person name="Feldman A."/>
            <person name="Lin J.S."/>
            <person name="Chang W.E."/>
            <person name="Higgs B.W."/>
            <person name="Demirev P."/>
            <person name="Lindquist J."/>
            <person name="Liem A."/>
            <person name="Fochler E."/>
            <person name="Read T.D."/>
            <person name="Tapia R."/>
            <person name="Johnson S."/>
            <person name="Bishop-Lilly K.A."/>
            <person name="Detter C."/>
            <person name="Han C."/>
            <person name="Sozhamannan S."/>
            <person name="Rosenzweig C.N."/>
            <person name="Skowronski E.W."/>
        </authorList>
    </citation>
    <scope>NUCLEOTIDE SEQUENCE [LARGE SCALE GENOMIC DNA]</scope>
    <source>
        <strain evidence="5 6">TPS4-2</strain>
    </source>
</reference>
<comment type="caution">
    <text evidence="5">The sequence shown here is derived from an EMBL/GenBank/DDBJ whole genome shotgun (WGS) entry which is preliminary data.</text>
</comment>
<sequence length="249" mass="27044">MMSEQPVIITKDNGVVRIRLNRPEKKNAFTQDMYTLCEKALKQANDDTSINAVVFESEGDSFSAGNDLNDFLAIENLDESAPPFRFLHTLNKVEVPVVAAVNGLAIGIGTTLLLHCDIVISSNEAVYALPFVQLGLLPEAGSSLLLPQICGYQKAAELLLLGDNFDAQTALGLGFVNHVVSAEQLAGKVEEVLNKLRVQSGQSLRVSKKLLKHPVESTAARISREAEYFAKALSSPEAKQAIARKLQKK</sequence>
<dbReference type="AlphaFoldDB" id="A0A432YXW2"/>
<protein>
    <submittedName>
        <fullName evidence="5">Enoyl-CoA hydratase</fullName>
    </submittedName>
</protein>
<gene>
    <name evidence="5" type="ORF">CWI73_04680</name>
</gene>
<dbReference type="PANTHER" id="PTHR43684">
    <property type="match status" value="1"/>
</dbReference>
<dbReference type="Gene3D" id="1.10.12.10">
    <property type="entry name" value="Lyase 2-enoyl-coa Hydratase, Chain A, domain 2"/>
    <property type="match status" value="1"/>
</dbReference>
<dbReference type="SUPFAM" id="SSF52096">
    <property type="entry name" value="ClpP/crotonase"/>
    <property type="match status" value="1"/>
</dbReference>
<dbReference type="InterPro" id="IPR001753">
    <property type="entry name" value="Enoyl-CoA_hydra/iso"/>
</dbReference>